<dbReference type="AlphaFoldDB" id="A0A1R2CJY6"/>
<sequence length="328" mass="37477">MSKGFTIPTKSLPEKLLVKIPAERLLQNLRDIIQNLVPLVDINKFLSSKDLLTSELKKLIESGCEEARSFLENLNSLCCTQCNKPNIKIRLSCGHFLCETCSSQLTLGCSIDHSKQSYPLCSICQKEITESEFTTLFQKEDIQKFIEMENVYMKEMLNQNGILKCRKCNHEKSRYFDTSCYHLCMDCVADRIRSSASGFITCPICNCAYENIEELANKELVCENCSNVGYFIGDYMRAIDGEKYFLCSTCLYYTQNQGICQKTNKKITKKEKLEISDFLFGTCEECGQEVYKGYMRLAKCCVGVAFCNNCADTVQVCRKCMAQIEYHN</sequence>
<evidence type="ECO:0000313" key="2">
    <source>
        <dbReference type="Proteomes" id="UP000187209"/>
    </source>
</evidence>
<evidence type="ECO:0008006" key="3">
    <source>
        <dbReference type="Google" id="ProtNLM"/>
    </source>
</evidence>
<protein>
    <recommendedName>
        <fullName evidence="3">RING-type domain-containing protein</fullName>
    </recommendedName>
</protein>
<keyword evidence="2" id="KW-1185">Reference proteome</keyword>
<evidence type="ECO:0000313" key="1">
    <source>
        <dbReference type="EMBL" id="OMJ89266.1"/>
    </source>
</evidence>
<comment type="caution">
    <text evidence="1">The sequence shown here is derived from an EMBL/GenBank/DDBJ whole genome shotgun (WGS) entry which is preliminary data.</text>
</comment>
<proteinExistence type="predicted"/>
<dbReference type="EMBL" id="MPUH01000130">
    <property type="protein sequence ID" value="OMJ89266.1"/>
    <property type="molecule type" value="Genomic_DNA"/>
</dbReference>
<reference evidence="1 2" key="1">
    <citation type="submission" date="2016-11" db="EMBL/GenBank/DDBJ databases">
        <title>The macronuclear genome of Stentor coeruleus: a giant cell with tiny introns.</title>
        <authorList>
            <person name="Slabodnick M."/>
            <person name="Ruby J.G."/>
            <person name="Reiff S.B."/>
            <person name="Swart E.C."/>
            <person name="Gosai S."/>
            <person name="Prabakaran S."/>
            <person name="Witkowska E."/>
            <person name="Larue G.E."/>
            <person name="Fisher S."/>
            <person name="Freeman R.M."/>
            <person name="Gunawardena J."/>
            <person name="Chu W."/>
            <person name="Stover N.A."/>
            <person name="Gregory B.D."/>
            <person name="Nowacki M."/>
            <person name="Derisi J."/>
            <person name="Roy S.W."/>
            <person name="Marshall W.F."/>
            <person name="Sood P."/>
        </authorList>
    </citation>
    <scope>NUCLEOTIDE SEQUENCE [LARGE SCALE GENOMIC DNA]</scope>
    <source>
        <strain evidence="1">WM001</strain>
    </source>
</reference>
<gene>
    <name evidence="1" type="ORF">SteCoe_8654</name>
</gene>
<name>A0A1R2CJY6_9CILI</name>
<organism evidence="1 2">
    <name type="scientific">Stentor coeruleus</name>
    <dbReference type="NCBI Taxonomy" id="5963"/>
    <lineage>
        <taxon>Eukaryota</taxon>
        <taxon>Sar</taxon>
        <taxon>Alveolata</taxon>
        <taxon>Ciliophora</taxon>
        <taxon>Postciliodesmatophora</taxon>
        <taxon>Heterotrichea</taxon>
        <taxon>Heterotrichida</taxon>
        <taxon>Stentoridae</taxon>
        <taxon>Stentor</taxon>
    </lineage>
</organism>
<accession>A0A1R2CJY6</accession>
<dbReference type="Proteomes" id="UP000187209">
    <property type="component" value="Unassembled WGS sequence"/>
</dbReference>